<keyword evidence="5" id="KW-1185">Reference proteome</keyword>
<dbReference type="InterPro" id="IPR005467">
    <property type="entry name" value="His_kinase_dom"/>
</dbReference>
<dbReference type="PANTHER" id="PTHR43065">
    <property type="entry name" value="SENSOR HISTIDINE KINASE"/>
    <property type="match status" value="1"/>
</dbReference>
<sequence>MQEEQEDIGAEISFSVDSGLIDRLGRELVGKPETALSELIKNSYDADATDVVVRFIETDAPGGTLVIEDDGVGMLPLQLKNGFMRISSTDKVHNPKSTKFHRSKAGRKGIGRFATQRLGNKLTIITQTFDRPQALKLTVNWDDYAIDTEITDIKNSIEQVDKIKIEGTVLIIDGLRESWSEATITRVYRYVSELLQPDYLSDRSKRLKTATKQDASFKVSFVKIQGDQEKVIADPNTLLFEKALATIEGYVDSRHDAFCQVRSASLDVDQDVIPILHSKVYSEGEVPENQYRNLSHVHFKVYYYIFQREKYYVNITKQELANIQRLSNELGGVRLYRNGFRVLPYGEQNDDWLRIDKRYFFESGTNIPFANKNLFGFVEILDDEGKFFEETASREGLVENEAYNELIDFLYKALEAARMTLRYGVEKIKKEVQITRAAQTVGVSPDTEKTTIEKLESLEKSVNDFFNSAAQSRTEAGTFKEDTIKIVEDLKTQFQLLLDELGMLRVLAALGLTIGEFTHEVVQFSPSIMGDISVLGNQNLNSAGIRSLENLQRTIQLFTAYTSYFNATVSANVSRELKPQQLDRVIQRFKDIIASDLTKLDIEFQVDFFGYDLITTPMHASEWSSILFNLYTNSKKAIRRQGAKGEIKIIVGKEDDKKVYLEFLDNGDGIPIENRQKVFEAFFTTSVPSSFDASDEERLTGTGLGLKIIKDIVQAYGGTIEIIEPEQGYATSFRIELAMVTDKQRTEYGL</sequence>
<dbReference type="GO" id="GO:0004673">
    <property type="term" value="F:protein histidine kinase activity"/>
    <property type="evidence" value="ECO:0007669"/>
    <property type="project" value="UniProtKB-EC"/>
</dbReference>
<dbReference type="KEGG" id="chk:D4L85_16080"/>
<dbReference type="Proteomes" id="UP000266183">
    <property type="component" value="Chromosome"/>
</dbReference>
<keyword evidence="4" id="KW-0067">ATP-binding</keyword>
<dbReference type="Pfam" id="PF02518">
    <property type="entry name" value="HATPase_c"/>
    <property type="match status" value="1"/>
</dbReference>
<dbReference type="SUPFAM" id="SSF55874">
    <property type="entry name" value="ATPase domain of HSP90 chaperone/DNA topoisomerase II/histidine kinase"/>
    <property type="match status" value="2"/>
</dbReference>
<proteinExistence type="predicted"/>
<dbReference type="EC" id="2.7.13.3" evidence="2"/>
<protein>
    <recommendedName>
        <fullName evidence="2">histidine kinase</fullName>
        <ecNumber evidence="2">2.7.13.3</ecNumber>
    </recommendedName>
</protein>
<dbReference type="OrthoDB" id="9816482at2"/>
<name>A0A385SL69_9BACT</name>
<dbReference type="Gene3D" id="3.30.565.10">
    <property type="entry name" value="Histidine kinase-like ATPase, C-terminal domain"/>
    <property type="match status" value="2"/>
</dbReference>
<dbReference type="AlphaFoldDB" id="A0A385SL69"/>
<dbReference type="GO" id="GO:0005524">
    <property type="term" value="F:ATP binding"/>
    <property type="evidence" value="ECO:0007669"/>
    <property type="project" value="UniProtKB-KW"/>
</dbReference>
<organism evidence="4 5">
    <name type="scientific">Chryseolinea soli</name>
    <dbReference type="NCBI Taxonomy" id="2321403"/>
    <lineage>
        <taxon>Bacteria</taxon>
        <taxon>Pseudomonadati</taxon>
        <taxon>Bacteroidota</taxon>
        <taxon>Cytophagia</taxon>
        <taxon>Cytophagales</taxon>
        <taxon>Fulvivirgaceae</taxon>
        <taxon>Chryseolinea</taxon>
    </lineage>
</organism>
<evidence type="ECO:0000256" key="2">
    <source>
        <dbReference type="ARBA" id="ARBA00012438"/>
    </source>
</evidence>
<dbReference type="SMART" id="SM00387">
    <property type="entry name" value="HATPase_c"/>
    <property type="match status" value="1"/>
</dbReference>
<dbReference type="Pfam" id="PF13589">
    <property type="entry name" value="HATPase_c_3"/>
    <property type="match status" value="1"/>
</dbReference>
<evidence type="ECO:0000313" key="5">
    <source>
        <dbReference type="Proteomes" id="UP000266183"/>
    </source>
</evidence>
<dbReference type="PROSITE" id="PS50109">
    <property type="entry name" value="HIS_KIN"/>
    <property type="match status" value="1"/>
</dbReference>
<dbReference type="RefSeq" id="WP_119755250.1">
    <property type="nucleotide sequence ID" value="NZ_CP032382.1"/>
</dbReference>
<evidence type="ECO:0000259" key="3">
    <source>
        <dbReference type="PROSITE" id="PS50109"/>
    </source>
</evidence>
<evidence type="ECO:0000313" key="4">
    <source>
        <dbReference type="EMBL" id="AYB31989.1"/>
    </source>
</evidence>
<reference evidence="5" key="1">
    <citation type="submission" date="2018-09" db="EMBL/GenBank/DDBJ databases">
        <title>Chryseolinea sp. KIS68-18 isolated from soil.</title>
        <authorList>
            <person name="Weon H.-Y."/>
            <person name="Kwon S.-W."/>
            <person name="Lee S.A."/>
        </authorList>
    </citation>
    <scope>NUCLEOTIDE SEQUENCE [LARGE SCALE GENOMIC DNA]</scope>
    <source>
        <strain evidence="5">KIS68-18</strain>
    </source>
</reference>
<dbReference type="CDD" id="cd00075">
    <property type="entry name" value="HATPase"/>
    <property type="match status" value="1"/>
</dbReference>
<gene>
    <name evidence="4" type="ORF">D4L85_16080</name>
</gene>
<dbReference type="InterPro" id="IPR004358">
    <property type="entry name" value="Sig_transdc_His_kin-like_C"/>
</dbReference>
<dbReference type="InterPro" id="IPR036890">
    <property type="entry name" value="HATPase_C_sf"/>
</dbReference>
<dbReference type="InterPro" id="IPR003594">
    <property type="entry name" value="HATPase_dom"/>
</dbReference>
<comment type="catalytic activity">
    <reaction evidence="1">
        <text>ATP + protein L-histidine = ADP + protein N-phospho-L-histidine.</text>
        <dbReference type="EC" id="2.7.13.3"/>
    </reaction>
</comment>
<keyword evidence="4" id="KW-0547">Nucleotide-binding</keyword>
<evidence type="ECO:0000256" key="1">
    <source>
        <dbReference type="ARBA" id="ARBA00000085"/>
    </source>
</evidence>
<dbReference type="PRINTS" id="PR00344">
    <property type="entry name" value="BCTRLSENSOR"/>
</dbReference>
<feature type="domain" description="Histidine kinase" evidence="3">
    <location>
        <begin position="516"/>
        <end position="741"/>
    </location>
</feature>
<dbReference type="EMBL" id="CP032382">
    <property type="protein sequence ID" value="AYB31989.1"/>
    <property type="molecule type" value="Genomic_DNA"/>
</dbReference>
<accession>A0A385SL69</accession>